<evidence type="ECO:0000256" key="3">
    <source>
        <dbReference type="PROSITE-ProRule" id="PRU00221"/>
    </source>
</evidence>
<keyword evidence="2" id="KW-0677">Repeat</keyword>
<accession>A0A2S8FNW4</accession>
<keyword evidence="1 3" id="KW-0853">WD repeat</keyword>
<dbReference type="AlphaFoldDB" id="A0A2S8FNW4"/>
<feature type="region of interest" description="Disordered" evidence="4">
    <location>
        <begin position="171"/>
        <end position="191"/>
    </location>
</feature>
<dbReference type="PANTHER" id="PTHR19848:SF8">
    <property type="entry name" value="F-BOX AND WD REPEAT DOMAIN CONTAINING 7"/>
    <property type="match status" value="1"/>
</dbReference>
<feature type="domain" description="Anaphase-promoting complex subunit 4-like WD40" evidence="5">
    <location>
        <begin position="90"/>
        <end position="167"/>
    </location>
</feature>
<dbReference type="SUPFAM" id="SSF50998">
    <property type="entry name" value="Quinoprotein alcohol dehydrogenase-like"/>
    <property type="match status" value="1"/>
</dbReference>
<reference evidence="6 7" key="1">
    <citation type="submission" date="2018-02" db="EMBL/GenBank/DDBJ databases">
        <title>Comparative genomes isolates from brazilian mangrove.</title>
        <authorList>
            <person name="Araujo J.E."/>
            <person name="Taketani R.G."/>
            <person name="Silva M.C.P."/>
            <person name="Loureco M.V."/>
            <person name="Andreote F.D."/>
        </authorList>
    </citation>
    <scope>NUCLEOTIDE SEQUENCE [LARGE SCALE GENOMIC DNA]</scope>
    <source>
        <strain evidence="6 7">NAP PRIS-MGV</strain>
    </source>
</reference>
<protein>
    <recommendedName>
        <fullName evidence="5">Anaphase-promoting complex subunit 4-like WD40 domain-containing protein</fullName>
    </recommendedName>
</protein>
<dbReference type="Pfam" id="PF12894">
    <property type="entry name" value="ANAPC4_WD40"/>
    <property type="match status" value="1"/>
</dbReference>
<gene>
    <name evidence="6" type="ORF">C5Y98_16690</name>
</gene>
<dbReference type="InterPro" id="IPR024977">
    <property type="entry name" value="Apc4-like_WD40_dom"/>
</dbReference>
<name>A0A2S8FNW4_9BACT</name>
<evidence type="ECO:0000259" key="5">
    <source>
        <dbReference type="Pfam" id="PF12894"/>
    </source>
</evidence>
<dbReference type="InterPro" id="IPR001680">
    <property type="entry name" value="WD40_rpt"/>
</dbReference>
<dbReference type="Proteomes" id="UP000239388">
    <property type="component" value="Unassembled WGS sequence"/>
</dbReference>
<evidence type="ECO:0000256" key="2">
    <source>
        <dbReference type="ARBA" id="ARBA00022737"/>
    </source>
</evidence>
<dbReference type="PROSITE" id="PS50082">
    <property type="entry name" value="WD_REPEATS_2"/>
    <property type="match status" value="2"/>
</dbReference>
<evidence type="ECO:0000256" key="1">
    <source>
        <dbReference type="ARBA" id="ARBA00022574"/>
    </source>
</evidence>
<dbReference type="InterPro" id="IPR015943">
    <property type="entry name" value="WD40/YVTN_repeat-like_dom_sf"/>
</dbReference>
<dbReference type="SMART" id="SM00320">
    <property type="entry name" value="WD40"/>
    <property type="match status" value="7"/>
</dbReference>
<dbReference type="EMBL" id="PUIB01000017">
    <property type="protein sequence ID" value="PQO33863.1"/>
    <property type="molecule type" value="Genomic_DNA"/>
</dbReference>
<organism evidence="6 7">
    <name type="scientific">Blastopirellula marina</name>
    <dbReference type="NCBI Taxonomy" id="124"/>
    <lineage>
        <taxon>Bacteria</taxon>
        <taxon>Pseudomonadati</taxon>
        <taxon>Planctomycetota</taxon>
        <taxon>Planctomycetia</taxon>
        <taxon>Pirellulales</taxon>
        <taxon>Pirellulaceae</taxon>
        <taxon>Blastopirellula</taxon>
    </lineage>
</organism>
<comment type="caution">
    <text evidence="6">The sequence shown here is derived from an EMBL/GenBank/DDBJ whole genome shotgun (WGS) entry which is preliminary data.</text>
</comment>
<dbReference type="Gene3D" id="2.130.10.10">
    <property type="entry name" value="YVTN repeat-like/Quinoprotein amine dehydrogenase"/>
    <property type="match status" value="3"/>
</dbReference>
<proteinExistence type="predicted"/>
<evidence type="ECO:0000313" key="6">
    <source>
        <dbReference type="EMBL" id="PQO33863.1"/>
    </source>
</evidence>
<dbReference type="PANTHER" id="PTHR19848">
    <property type="entry name" value="WD40 REPEAT PROTEIN"/>
    <property type="match status" value="1"/>
</dbReference>
<feature type="repeat" description="WD" evidence="3">
    <location>
        <begin position="190"/>
        <end position="218"/>
    </location>
</feature>
<dbReference type="InterPro" id="IPR011047">
    <property type="entry name" value="Quinoprotein_ADH-like_sf"/>
</dbReference>
<evidence type="ECO:0000313" key="7">
    <source>
        <dbReference type="Proteomes" id="UP000239388"/>
    </source>
</evidence>
<sequence>MPGRISASPSLRQFCISILWSLLFAQTSWAEEVAKVPPIPVWCIDFSPDGTMLASAAGNRPEKGLLTIWDTTSWDVLCRLPQPNALTCVAFSPDSQTLAAGTQKGEILVFDTTSRTIINRWPSGQPAVFGINWTPNGQLIVGACADGILITLVPDTGEVRQTFDAWKADGLPKPGADNNAPRNQWDATVSPDGKTLLSAGWNDTTRLWDLETGKLMASFPAEDERTQGVKFTPDQRHFASSGLGVGCVRIREMETHRERITLPIVGRDVAIHPGGGLIAASSMSEVKVFAVNLDKPTPKDEARVKDLLNKTGQKDAKLRNSAMEALRQIGPRIEPLLYRWQLEHPSQSYSTQLDKLWQDLRTPTLVAEFNTFQGEIRQVTISPKGNLMAASTTEGEVRVWNIPEFTSNCRLEVAFP</sequence>
<dbReference type="Pfam" id="PF00400">
    <property type="entry name" value="WD40"/>
    <property type="match status" value="3"/>
</dbReference>
<evidence type="ECO:0000256" key="4">
    <source>
        <dbReference type="SAM" id="MobiDB-lite"/>
    </source>
</evidence>
<feature type="repeat" description="WD" evidence="3">
    <location>
        <begin position="369"/>
        <end position="402"/>
    </location>
</feature>